<evidence type="ECO:0000313" key="3">
    <source>
        <dbReference type="Proteomes" id="UP001430919"/>
    </source>
</evidence>
<sequence length="168" mass="18874">MNKVKFNQNKSKTARFMLATFVLAGFFTACSGSDDDKIDTEYPVIDISATNAFPIQCSEVTRGQKFTFKAKFTDNAALGSYSLDIHHNFDHHNHSTEVNDCTVEPIKKPVKPLLYINSVSIPDGPKSYDATQEINIPEDIDPGDYHFLIRLTDKEGWQTIKGLSIKIK</sequence>
<dbReference type="Pfam" id="PF15418">
    <property type="entry name" value="DUF4625"/>
    <property type="match status" value="1"/>
</dbReference>
<proteinExistence type="predicted"/>
<name>A0ABS8MPE8_9FLAO</name>
<dbReference type="RefSeq" id="WP_229987311.1">
    <property type="nucleotide sequence ID" value="NZ_JAJJMO010000001.1"/>
</dbReference>
<evidence type="ECO:0000313" key="2">
    <source>
        <dbReference type="EMBL" id="MCC9070640.1"/>
    </source>
</evidence>
<dbReference type="PROSITE" id="PS51257">
    <property type="entry name" value="PROKAR_LIPOPROTEIN"/>
    <property type="match status" value="1"/>
</dbReference>
<feature type="signal peptide" evidence="1">
    <location>
        <begin position="1"/>
        <end position="31"/>
    </location>
</feature>
<protein>
    <submittedName>
        <fullName evidence="2">DUF4625 domain-containing protein</fullName>
    </submittedName>
</protein>
<keyword evidence="3" id="KW-1185">Reference proteome</keyword>
<accession>A0ABS8MPE8</accession>
<keyword evidence="1" id="KW-0732">Signal</keyword>
<gene>
    <name evidence="2" type="ORF">LNQ49_03375</name>
</gene>
<dbReference type="Proteomes" id="UP001430919">
    <property type="component" value="Unassembled WGS sequence"/>
</dbReference>
<comment type="caution">
    <text evidence="2">The sequence shown here is derived from an EMBL/GenBank/DDBJ whole genome shotgun (WGS) entry which is preliminary data.</text>
</comment>
<reference evidence="2" key="1">
    <citation type="submission" date="2021-11" db="EMBL/GenBank/DDBJ databases">
        <title>Description of novel Flavobacterium species.</title>
        <authorList>
            <person name="Saticioglu I.B."/>
            <person name="Ay H."/>
            <person name="Altun S."/>
            <person name="Duman M."/>
        </authorList>
    </citation>
    <scope>NUCLEOTIDE SEQUENCE</scope>
    <source>
        <strain evidence="2">F-65</strain>
    </source>
</reference>
<dbReference type="InterPro" id="IPR027829">
    <property type="entry name" value="DUF4625"/>
</dbReference>
<dbReference type="EMBL" id="JAJJMO010000001">
    <property type="protein sequence ID" value="MCC9070640.1"/>
    <property type="molecule type" value="Genomic_DNA"/>
</dbReference>
<evidence type="ECO:0000256" key="1">
    <source>
        <dbReference type="SAM" id="SignalP"/>
    </source>
</evidence>
<dbReference type="Gene3D" id="2.60.40.4140">
    <property type="match status" value="1"/>
</dbReference>
<feature type="chain" id="PRO_5045247426" evidence="1">
    <location>
        <begin position="32"/>
        <end position="168"/>
    </location>
</feature>
<organism evidence="2 3">
    <name type="scientific">Flavobacterium pisciphilum</name>
    <dbReference type="NCBI Taxonomy" id="2893755"/>
    <lineage>
        <taxon>Bacteria</taxon>
        <taxon>Pseudomonadati</taxon>
        <taxon>Bacteroidota</taxon>
        <taxon>Flavobacteriia</taxon>
        <taxon>Flavobacteriales</taxon>
        <taxon>Flavobacteriaceae</taxon>
        <taxon>Flavobacterium</taxon>
    </lineage>
</organism>